<dbReference type="PANTHER" id="PTHR33542:SF5">
    <property type="entry name" value="FERROCHELATASE CHE1"/>
    <property type="match status" value="1"/>
</dbReference>
<protein>
    <submittedName>
        <fullName evidence="3">Sirohydrochlorin chelatase</fullName>
    </submittedName>
</protein>
<sequence length="240" mass="24352">MTTVLVAHGTRNPRGVALIGDLAAAMSARLHEPVHAAFVDVLGPSPTEVLRRLDDEHAESGAAPVAVVPAFLARGYHVRVDLPAHVDAAGHPAAALTPALGPSPDLAAVLALRLRAAGAQEDDAIVLAAAGSSDPLAVADVDRTAGHLGEILGADVTVGFAAPPADGSAHPGVTEAVRAARGRGRRVAVASYLLAPGLFQQRLAQTDAEVVAAPLGLHPRVVGLACDRVRAVRARVDIPA</sequence>
<dbReference type="SUPFAM" id="SSF53800">
    <property type="entry name" value="Chelatase"/>
    <property type="match status" value="1"/>
</dbReference>
<evidence type="ECO:0000256" key="1">
    <source>
        <dbReference type="ARBA" id="ARBA00022723"/>
    </source>
</evidence>
<keyword evidence="1" id="KW-0479">Metal-binding</keyword>
<dbReference type="CDD" id="cd03416">
    <property type="entry name" value="CbiX_SirB_N"/>
    <property type="match status" value="1"/>
</dbReference>
<dbReference type="RefSeq" id="WP_345313513.1">
    <property type="nucleotide sequence ID" value="NZ_BAABIE010000009.1"/>
</dbReference>
<dbReference type="InterPro" id="IPR050963">
    <property type="entry name" value="Sirohydro_Cobaltochel/CbiX"/>
</dbReference>
<proteinExistence type="predicted"/>
<keyword evidence="2" id="KW-0456">Lyase</keyword>
<dbReference type="EMBL" id="BAABIE010000009">
    <property type="protein sequence ID" value="GAA4750707.1"/>
    <property type="molecule type" value="Genomic_DNA"/>
</dbReference>
<evidence type="ECO:0000256" key="2">
    <source>
        <dbReference type="ARBA" id="ARBA00023239"/>
    </source>
</evidence>
<name>A0ABP8ZA26_9ACTN</name>
<dbReference type="Gene3D" id="3.40.50.1400">
    <property type="match status" value="2"/>
</dbReference>
<dbReference type="PANTHER" id="PTHR33542">
    <property type="entry name" value="SIROHYDROCHLORIN FERROCHELATASE, CHLOROPLASTIC"/>
    <property type="match status" value="1"/>
</dbReference>
<gene>
    <name evidence="3" type="ORF">GCM10023217_21580</name>
</gene>
<keyword evidence="4" id="KW-1185">Reference proteome</keyword>
<organism evidence="3 4">
    <name type="scientific">Gordonia alkaliphila</name>
    <dbReference type="NCBI Taxonomy" id="1053547"/>
    <lineage>
        <taxon>Bacteria</taxon>
        <taxon>Bacillati</taxon>
        <taxon>Actinomycetota</taxon>
        <taxon>Actinomycetes</taxon>
        <taxon>Mycobacteriales</taxon>
        <taxon>Gordoniaceae</taxon>
        <taxon>Gordonia</taxon>
    </lineage>
</organism>
<evidence type="ECO:0000313" key="4">
    <source>
        <dbReference type="Proteomes" id="UP001500822"/>
    </source>
</evidence>
<dbReference type="Proteomes" id="UP001500822">
    <property type="component" value="Unassembled WGS sequence"/>
</dbReference>
<comment type="caution">
    <text evidence="3">The sequence shown here is derived from an EMBL/GenBank/DDBJ whole genome shotgun (WGS) entry which is preliminary data.</text>
</comment>
<evidence type="ECO:0000313" key="3">
    <source>
        <dbReference type="EMBL" id="GAA4750707.1"/>
    </source>
</evidence>
<dbReference type="InterPro" id="IPR002762">
    <property type="entry name" value="CbiX-like"/>
</dbReference>
<reference evidence="4" key="1">
    <citation type="journal article" date="2019" name="Int. J. Syst. Evol. Microbiol.">
        <title>The Global Catalogue of Microorganisms (GCM) 10K type strain sequencing project: providing services to taxonomists for standard genome sequencing and annotation.</title>
        <authorList>
            <consortium name="The Broad Institute Genomics Platform"/>
            <consortium name="The Broad Institute Genome Sequencing Center for Infectious Disease"/>
            <person name="Wu L."/>
            <person name="Ma J."/>
        </authorList>
    </citation>
    <scope>NUCLEOTIDE SEQUENCE [LARGE SCALE GENOMIC DNA]</scope>
    <source>
        <strain evidence="4">JCM 18077</strain>
    </source>
</reference>
<dbReference type="Pfam" id="PF01903">
    <property type="entry name" value="CbiX"/>
    <property type="match status" value="1"/>
</dbReference>
<accession>A0ABP8ZA26</accession>